<feature type="compositionally biased region" description="Gly residues" evidence="9">
    <location>
        <begin position="1893"/>
        <end position="1902"/>
    </location>
</feature>
<feature type="domain" description="VWFA" evidence="11">
    <location>
        <begin position="833"/>
        <end position="1002"/>
    </location>
</feature>
<proteinExistence type="predicted"/>
<evidence type="ECO:0000256" key="8">
    <source>
        <dbReference type="ARBA" id="ARBA00023180"/>
    </source>
</evidence>
<keyword evidence="10" id="KW-1133">Transmembrane helix</keyword>
<evidence type="ECO:0000313" key="13">
    <source>
        <dbReference type="Proteomes" id="UP000579812"/>
    </source>
</evidence>
<evidence type="ECO:0000259" key="11">
    <source>
        <dbReference type="PROSITE" id="PS50234"/>
    </source>
</evidence>
<evidence type="ECO:0000256" key="2">
    <source>
        <dbReference type="ARBA" id="ARBA00022525"/>
    </source>
</evidence>
<dbReference type="GO" id="GO:0005581">
    <property type="term" value="C:collagen trimer"/>
    <property type="evidence" value="ECO:0007669"/>
    <property type="project" value="UniProtKB-KW"/>
</dbReference>
<feature type="compositionally biased region" description="Low complexity" evidence="9">
    <location>
        <begin position="1812"/>
        <end position="1839"/>
    </location>
</feature>
<dbReference type="Pfam" id="PF00092">
    <property type="entry name" value="VWA"/>
    <property type="match status" value="9"/>
</dbReference>
<feature type="domain" description="VWFA" evidence="11">
    <location>
        <begin position="648"/>
        <end position="817"/>
    </location>
</feature>
<dbReference type="InterPro" id="IPR036465">
    <property type="entry name" value="vWFA_dom_sf"/>
</dbReference>
<keyword evidence="13" id="KW-1185">Reference proteome</keyword>
<keyword evidence="2" id="KW-0964">Secreted</keyword>
<keyword evidence="3" id="KW-0272">Extracellular matrix</keyword>
<dbReference type="FunFam" id="3.40.50.410:FF:000003">
    <property type="entry name" value="Collagen type VI alpha 3 chain"/>
    <property type="match status" value="2"/>
</dbReference>
<feature type="transmembrane region" description="Helical" evidence="10">
    <location>
        <begin position="30"/>
        <end position="48"/>
    </location>
</feature>
<feature type="domain" description="VWFA" evidence="11">
    <location>
        <begin position="1019"/>
        <end position="1191"/>
    </location>
</feature>
<dbReference type="PRINTS" id="PR00453">
    <property type="entry name" value="VWFADOMAIN"/>
</dbReference>
<evidence type="ECO:0000256" key="4">
    <source>
        <dbReference type="ARBA" id="ARBA00022729"/>
    </source>
</evidence>
<dbReference type="InterPro" id="IPR050525">
    <property type="entry name" value="ECM_Assembly_Org"/>
</dbReference>
<dbReference type="InterPro" id="IPR002035">
    <property type="entry name" value="VWF_A"/>
</dbReference>
<feature type="domain" description="VWFA" evidence="11">
    <location>
        <begin position="1967"/>
        <end position="2110"/>
    </location>
</feature>
<keyword evidence="10" id="KW-0472">Membrane</keyword>
<feature type="domain" description="VWFA" evidence="11">
    <location>
        <begin position="2177"/>
        <end position="2307"/>
    </location>
</feature>
<dbReference type="PANTHER" id="PTHR24020:SF86">
    <property type="entry name" value="COLLAGEN, TYPE VI, ALPHA 4"/>
    <property type="match status" value="1"/>
</dbReference>
<evidence type="ECO:0000256" key="1">
    <source>
        <dbReference type="ARBA" id="ARBA00004498"/>
    </source>
</evidence>
<evidence type="ECO:0000256" key="5">
    <source>
        <dbReference type="ARBA" id="ARBA00022737"/>
    </source>
</evidence>
<dbReference type="CDD" id="cd01450">
    <property type="entry name" value="vWFA_subfamily_ECM"/>
    <property type="match status" value="1"/>
</dbReference>
<reference evidence="12 13" key="1">
    <citation type="submission" date="2020-04" db="EMBL/GenBank/DDBJ databases">
        <title>Chromosome-level genome assembly of a cyprinid fish Onychostoma macrolepis by integration of Nanopore Sequencing, Bionano and Hi-C technology.</title>
        <authorList>
            <person name="Wang D."/>
        </authorList>
    </citation>
    <scope>NUCLEOTIDE SEQUENCE [LARGE SCALE GENOMIC DNA]</scope>
    <source>
        <strain evidence="12">SWU-2019</strain>
        <tissue evidence="12">Muscle</tissue>
    </source>
</reference>
<feature type="domain" description="VWFA" evidence="11">
    <location>
        <begin position="239"/>
        <end position="432"/>
    </location>
</feature>
<sequence length="2307" mass="252561">MHRRARAVRLLSPAPTDIQSSGRTQTMGKMWIFLSGLIIISCFLVSTAQQTGCLDENPQYDIVFLVDSSSSISTRDFQEVKTFMHTFVDGLEIDTKKVQVGLARFSTDPQKEFLIGEYANKAELFKKIDNLPYRTGGTFIGKAMNFLKDSYFTRAGGSRINIKVPQIVVVITDGDSADDIKRPAEDLRQKGIIIFAIAVDQKNMTNLKAIANKPPERFVVNIENYQALQGLTTTMKEAVCILMRDQGKAIAPKFADVFVLVDSLAQKETQQIRELLNELATQLSVGDGSYKIALAQFGENVVKEFLFNDYKVTEKAKGYINRFKPRPNGERKLGLAIDYVRTHFLNTASGSRIAKGYKQYLLVLRTGNSYDSTLRAIRTMRNEDVTIFDIRLEANLRYLSPTLRTFQVDQNIIDVAADITKRIQQTEVFNVTGDCTSAQVADIVFIVDESGSITSSNFQLVKRFIHRTISGLEVDSENVRVGLILYNDRPSAEFYLDSFVNKSDILNYIKIIPYRGGGTATGAALKFAKDNLFTRRRGSRKALGVKQIAVVITDGESQDDVTAPAAELRRSGVTLYALGVKDASVEELKKIGSYPDRQFVFNVDSFQMLTSLEKSLRKSICKDVINRDFDKDNRFILKQGCVNTEEADIYFLLDHSGSTRADFEDVKKFILGFLQLFNIGPNQVRVGVVKVNRDPTLQFSLTEHKNRISLEAAVKNIIQPYGGIETGKALTYVADLFSQAKASRPAKVQEILIVITDKKSQDEVSKPAAELRIQGVSVYAIGLRDANPAELLIMTDDATKQFYVRNYDALNTLKNEIITDICSQEACKNKVADIMFLIDGSSSIYSLDFTSMKMFITKVVNGTVIGEDNVHIGVVQFSDNPREQFPLNRFYNQDEVAKAINSIIQLTGNTYTGKALSFISKYFDKSNGGRPDVPQFLVVITDGEAHDAVAAPAKAIRDKGVTIFSIGVGTVNTTQLWEISGTRDKVYVEKDFDALKSIDKNLQFKLCSKTDCPSKQLADVIFLVQCTRRIRIQDFENIRNFLLSVVNSTQIGDNLIRIGVIVYSGTPTQFSLNQYNNKRQVIEAIETLKSPTGNDNTAKALGYALNYFKEENGGRQKRGIPQMLFVITDGDARDPDNLRARAAEFAKKHINVYGIGVARAKESELEIITQNKNKVFHVDNYEGLKGLQKNVSSELCNATKPECQIEVADLVFLIDGSESIKEEPWRTMIAFLLNVMNQLRISPELLRIGIAQFSSSYRKEFYLNEHEDVEGVKSAIQQIEQIKEGTKIGNALLNVVEFFEQSKGSRRESGIPQNLVLITDGISSDSVDKAAEYLRRLQINIFVIGIGDDVSMSQLSYIAGSPDRIFRVQNFNYLNLTTATFVDALCVPQNIESSCTIDIGIGFDNSRTSSSSRSIFIDQKKLQSYLPEIIRYISVVHNLCCIRSPTLNTNVGFRLVDANGKRLDDFSFEEYDEGVVKKVMALQSSQSLKFNTQLLRSFEEKFRASNSYVKVLIIFTDGLDEPVEDLQLAVNSLRTSGVKALMTVALEGFKNSADLQSLEFGRGMHYNQLLSIGMQNVASVMQKQIDTVASRECCNVMCKCTGHEGARGNYGRPGVKGSPGLSGLSGFPGEEGLPGDRGLPGLNGTRGHQGCIGRRGIKGGRGYRGDNGDDGEDGLDGVNGEQGVTGAAGSPGERGDPGSPGPRGIRGDLGNPGQRGLRGDPGSPGLDNNSRGPKGDIGGPGIQGEPGQDGFPGLIGDNGRPGPDGRRGSAGLLGPRGPPGAPGLQGLPGATGPLGARGPPGPVGQKGHIGLPGPQGSPGSPGRPGSKGSSGSRGQKGQPGDPGEKGASGPPGPRGLPGKDGADGFGFPGPDGQKGDSGFPGYPGLQGDQGFKGRSGGVGPKGNRGRGGDAGRPGSRGNPGSEGMTGHRGPKGPRGSRQISDCQLISYVRDNCVCCRDNIKCPAYPTDLVIGLDMSEDVLPQGFERMRSVVLRLLDNINIAESSCPTGARVAVVSYSSYTKYLIRFTDYHRKKQLIEAVKSIALERTSNRRNIGAAMRFVGRNVLKRVRKGVLMRKIAIFLTAGVSQDSTSLTTAILEYKALNIKLGVISLRNVPNIRKAFEADETQSFILTVLGRLQDQNTTLTKIQSCVICFDPCRPARECDGTNLPSAPQELDMDLAVIVDGSRSILSDEYEGVKEVLGGVLDQIVVSSQPNGADRQARVAVYQQSSTYSEGQSSVKVIFGFQQFQDRSLMKRSIYQDLQQTGGSSRLDLAMEYAIMQGILTAPKVARTRWCWPSLERRRHLRTE</sequence>
<dbReference type="EMBL" id="JAAMOB010000016">
    <property type="protein sequence ID" value="KAF4102969.1"/>
    <property type="molecule type" value="Genomic_DNA"/>
</dbReference>
<feature type="domain" description="VWFA" evidence="11">
    <location>
        <begin position="442"/>
        <end position="620"/>
    </location>
</feature>
<dbReference type="Pfam" id="PF01391">
    <property type="entry name" value="Collagen"/>
    <property type="match status" value="1"/>
</dbReference>
<feature type="domain" description="VWFA" evidence="11">
    <location>
        <begin position="61"/>
        <end position="235"/>
    </location>
</feature>
<dbReference type="FunFam" id="3.40.50.410:FF:000016">
    <property type="entry name" value="Collagen type VI alpha 3 chain"/>
    <property type="match status" value="1"/>
</dbReference>
<dbReference type="CDD" id="cd01472">
    <property type="entry name" value="vWA_collagen"/>
    <property type="match status" value="3"/>
</dbReference>
<feature type="compositionally biased region" description="Gly residues" evidence="9">
    <location>
        <begin position="1735"/>
        <end position="1744"/>
    </location>
</feature>
<comment type="caution">
    <text evidence="12">The sequence shown here is derived from an EMBL/GenBank/DDBJ whole genome shotgun (WGS) entry which is preliminary data.</text>
</comment>
<evidence type="ECO:0000256" key="10">
    <source>
        <dbReference type="SAM" id="Phobius"/>
    </source>
</evidence>
<dbReference type="Gene3D" id="3.40.50.410">
    <property type="entry name" value="von Willebrand factor, type A domain"/>
    <property type="match status" value="9"/>
</dbReference>
<gene>
    <name evidence="12" type="ORF">G5714_015852</name>
</gene>
<keyword evidence="6" id="KW-0130">Cell adhesion</keyword>
<evidence type="ECO:0000313" key="12">
    <source>
        <dbReference type="EMBL" id="KAF4102969.1"/>
    </source>
</evidence>
<protein>
    <recommendedName>
        <fullName evidence="11">VWFA domain-containing protein</fullName>
    </recommendedName>
</protein>
<evidence type="ECO:0000256" key="3">
    <source>
        <dbReference type="ARBA" id="ARBA00022530"/>
    </source>
</evidence>
<keyword evidence="4" id="KW-0732">Signal</keyword>
<dbReference type="PANTHER" id="PTHR24020">
    <property type="entry name" value="COLLAGEN ALPHA"/>
    <property type="match status" value="1"/>
</dbReference>
<evidence type="ECO:0000256" key="6">
    <source>
        <dbReference type="ARBA" id="ARBA00022889"/>
    </source>
</evidence>
<feature type="region of interest" description="Disordered" evidence="9">
    <location>
        <begin position="1608"/>
        <end position="1938"/>
    </location>
</feature>
<dbReference type="PROSITE" id="PS50234">
    <property type="entry name" value="VWFA"/>
    <property type="match status" value="9"/>
</dbReference>
<feature type="compositionally biased region" description="Low complexity" evidence="9">
    <location>
        <begin position="1782"/>
        <end position="1797"/>
    </location>
</feature>
<feature type="compositionally biased region" description="Low complexity" evidence="9">
    <location>
        <begin position="1618"/>
        <end position="1631"/>
    </location>
</feature>
<keyword evidence="5" id="KW-0677">Repeat</keyword>
<dbReference type="SUPFAM" id="SSF53300">
    <property type="entry name" value="vWA-like"/>
    <property type="match status" value="10"/>
</dbReference>
<keyword evidence="7" id="KW-0176">Collagen</keyword>
<name>A0A7J6C6Q0_9TELE</name>
<dbReference type="FunFam" id="3.40.50.410:FF:000004">
    <property type="entry name" value="collagen alpha-6(VI) chain"/>
    <property type="match status" value="4"/>
</dbReference>
<evidence type="ECO:0000256" key="7">
    <source>
        <dbReference type="ARBA" id="ARBA00023119"/>
    </source>
</evidence>
<feature type="domain" description="VWFA" evidence="11">
    <location>
        <begin position="1209"/>
        <end position="1385"/>
    </location>
</feature>
<keyword evidence="10" id="KW-0812">Transmembrane</keyword>
<accession>A0A7J6C6Q0</accession>
<dbReference type="GO" id="GO:0007155">
    <property type="term" value="P:cell adhesion"/>
    <property type="evidence" value="ECO:0007669"/>
    <property type="project" value="UniProtKB-KW"/>
</dbReference>
<evidence type="ECO:0000256" key="9">
    <source>
        <dbReference type="SAM" id="MobiDB-lite"/>
    </source>
</evidence>
<organism evidence="12 13">
    <name type="scientific">Onychostoma macrolepis</name>
    <dbReference type="NCBI Taxonomy" id="369639"/>
    <lineage>
        <taxon>Eukaryota</taxon>
        <taxon>Metazoa</taxon>
        <taxon>Chordata</taxon>
        <taxon>Craniata</taxon>
        <taxon>Vertebrata</taxon>
        <taxon>Euteleostomi</taxon>
        <taxon>Actinopterygii</taxon>
        <taxon>Neopterygii</taxon>
        <taxon>Teleostei</taxon>
        <taxon>Ostariophysi</taxon>
        <taxon>Cypriniformes</taxon>
        <taxon>Cyprinidae</taxon>
        <taxon>Acrossocheilinae</taxon>
        <taxon>Onychostoma</taxon>
    </lineage>
</organism>
<dbReference type="SMART" id="SM00327">
    <property type="entry name" value="VWA"/>
    <property type="match status" value="9"/>
</dbReference>
<dbReference type="Proteomes" id="UP000579812">
    <property type="component" value="Unassembled WGS sequence"/>
</dbReference>
<dbReference type="InterPro" id="IPR008160">
    <property type="entry name" value="Collagen"/>
</dbReference>
<keyword evidence="8" id="KW-0325">Glycoprotein</keyword>
<comment type="subcellular location">
    <subcellularLocation>
        <location evidence="1">Secreted</location>
        <location evidence="1">Extracellular space</location>
        <location evidence="1">Extracellular matrix</location>
    </subcellularLocation>
</comment>
<dbReference type="Gene3D" id="1.20.5.320">
    <property type="entry name" value="6-Phosphogluconate Dehydrogenase, domain 3"/>
    <property type="match status" value="1"/>
</dbReference>